<dbReference type="OrthoDB" id="327673at2759"/>
<organism evidence="1 2">
    <name type="scientific">Stylonychia lemnae</name>
    <name type="common">Ciliate</name>
    <dbReference type="NCBI Taxonomy" id="5949"/>
    <lineage>
        <taxon>Eukaryota</taxon>
        <taxon>Sar</taxon>
        <taxon>Alveolata</taxon>
        <taxon>Ciliophora</taxon>
        <taxon>Intramacronucleata</taxon>
        <taxon>Spirotrichea</taxon>
        <taxon>Stichotrichia</taxon>
        <taxon>Sporadotrichida</taxon>
        <taxon>Oxytrichidae</taxon>
        <taxon>Stylonychinae</taxon>
        <taxon>Stylonychia</taxon>
    </lineage>
</organism>
<dbReference type="InParanoid" id="A0A078ABF8"/>
<proteinExistence type="predicted"/>
<protein>
    <submittedName>
        <fullName evidence="1">Uncharacterized protein</fullName>
    </submittedName>
</protein>
<keyword evidence="2" id="KW-1185">Reference proteome</keyword>
<dbReference type="AlphaFoldDB" id="A0A078ABF8"/>
<reference evidence="1 2" key="1">
    <citation type="submission" date="2014-06" db="EMBL/GenBank/DDBJ databases">
        <authorList>
            <person name="Swart Estienne"/>
        </authorList>
    </citation>
    <scope>NUCLEOTIDE SEQUENCE [LARGE SCALE GENOMIC DNA]</scope>
    <source>
        <strain evidence="1 2">130c</strain>
    </source>
</reference>
<dbReference type="Proteomes" id="UP000039865">
    <property type="component" value="Unassembled WGS sequence"/>
</dbReference>
<name>A0A078ABF8_STYLE</name>
<dbReference type="SUPFAM" id="SSF52540">
    <property type="entry name" value="P-loop containing nucleoside triphosphate hydrolases"/>
    <property type="match status" value="1"/>
</dbReference>
<gene>
    <name evidence="1" type="primary">Contig7494.g8008</name>
    <name evidence="1" type="ORF">STYLEM_8630</name>
</gene>
<accession>A0A078ABF8</accession>
<dbReference type="InterPro" id="IPR027417">
    <property type="entry name" value="P-loop_NTPase"/>
</dbReference>
<dbReference type="EMBL" id="CCKQ01008198">
    <property type="protein sequence ID" value="CDW79640.1"/>
    <property type="molecule type" value="Genomic_DNA"/>
</dbReference>
<evidence type="ECO:0000313" key="1">
    <source>
        <dbReference type="EMBL" id="CDW79640.1"/>
    </source>
</evidence>
<evidence type="ECO:0000313" key="2">
    <source>
        <dbReference type="Proteomes" id="UP000039865"/>
    </source>
</evidence>
<sequence length="951" mass="108894">MLENLTETDQVEDFKILAAYVNGESKFPQTRIIMGAQDWFRARNYKVVEPYQKKDYSSTQRHIVCEFFNHNNIFKMKVGDLVDTFLSTRQKKQGLQTSITTIKVRDESIKSGIGSIFFGDVVQYISETTHGINYSAGYMVVQQYQGLNPHGFYKKLGFVAAPKVLESWIIDDSDLTFCSLEQFYSSRAQKFDEERQDVKSDDSEQIFIPDYKSICEVGSAKSTSRRDKHCHYGKCDGKLQRGIHWARHLTKVRQVEGKLGDSLYSLCSGTDKCGSCIKLKSTVVSKAKDPSPNKMDVHQVQRLKPMVICTPCINKKEGKGSQGNSYFKSSEISETIKPQVLEVQEDDVNAYREDQEVIKKYETLLRRPSLDAFSVSPISFNNTTADTTDMRMQIDTTRKQGQLTFYNTLKMIGRSKEKVVLLADSVLDVCHLFVCEYAEQYIQNNKCKQLIDCINLLLDHVDTLTHQSMIGLVTAAFIIGQSCWQSVVSTLNIKTPENRESLMQKFSLYVTIDYDMQAAKWFKQYWKYSTDQHIDQCRYFKISDTKNKELIKKQQVHLEQSFIAQWLEILEAEKTTVNIADVISIQHFLNELQQKYRILTYLQDDITQIDDDRFTMILDSIDIKPNSKQFALAQYCVAKLYSSRRQLWVIHSGQGKSRISASNAMITLLCGSVTRIHMVFPNEELKERDRADFQNLFLFQTEGEDMISYHVGIDFIQIDNSLIIVDEANYFMFEDPPKFKLFLQNSPYICFTATPANSIVEKNVAAELKFEQYSYSLNDDTIIDKSGALMVDVNYKASALEEKANNIKELAKSTPVLVYCNEELTKAIVTAGIPPVMIEAGVDQERLRQLGKLNADTQNYTIVVSEQMFGVPGFDNRSESISMTLIIAKSFWNRRDAVQIFTEWEASETIAAGFMNAMKIDYVVLKPVVVKKATTKYKGKSAKRQNQLLKE</sequence>